<feature type="region of interest" description="Disordered" evidence="2">
    <location>
        <begin position="220"/>
        <end position="239"/>
    </location>
</feature>
<feature type="region of interest" description="Disordered" evidence="2">
    <location>
        <begin position="327"/>
        <end position="355"/>
    </location>
</feature>
<dbReference type="Pfam" id="PF13639">
    <property type="entry name" value="zf-RING_2"/>
    <property type="match status" value="1"/>
</dbReference>
<organism evidence="5 6">
    <name type="scientific">Pichia sorbitophila (strain ATCC MYA-4447 / BCRC 22081 / CBS 7064 / NBRC 10061 / NRRL Y-12695)</name>
    <name type="common">Hybrid yeast</name>
    <dbReference type="NCBI Taxonomy" id="559304"/>
    <lineage>
        <taxon>Eukaryota</taxon>
        <taxon>Fungi</taxon>
        <taxon>Dikarya</taxon>
        <taxon>Ascomycota</taxon>
        <taxon>Saccharomycotina</taxon>
        <taxon>Pichiomycetes</taxon>
        <taxon>Debaryomycetaceae</taxon>
        <taxon>Millerozyma</taxon>
    </lineage>
</organism>
<accession>G8YCP7</accession>
<keyword evidence="1" id="KW-0863">Zinc-finger</keyword>
<feature type="compositionally biased region" description="Low complexity" evidence="2">
    <location>
        <begin position="41"/>
        <end position="51"/>
    </location>
</feature>
<keyword evidence="1" id="KW-0479">Metal-binding</keyword>
<evidence type="ECO:0000256" key="1">
    <source>
        <dbReference type="PROSITE-ProRule" id="PRU00175"/>
    </source>
</evidence>
<reference evidence="5 6" key="1">
    <citation type="journal article" date="2012" name="G3 (Bethesda)">
        <title>Pichia sorbitophila, an interspecies yeast hybrid reveals early steps of genome resolution following polyploidization.</title>
        <authorList>
            <person name="Leh Louis V."/>
            <person name="Despons L."/>
            <person name="Friedrich A."/>
            <person name="Martin T."/>
            <person name="Durrens P."/>
            <person name="Casaregola S."/>
            <person name="Neuveglise C."/>
            <person name="Fairhead C."/>
            <person name="Marck C."/>
            <person name="Cruz J.A."/>
            <person name="Straub M.L."/>
            <person name="Kugler V."/>
            <person name="Sacerdot C."/>
            <person name="Uzunov Z."/>
            <person name="Thierry A."/>
            <person name="Weiss S."/>
            <person name="Bleykasten C."/>
            <person name="De Montigny J."/>
            <person name="Jacques N."/>
            <person name="Jung P."/>
            <person name="Lemaire M."/>
            <person name="Mallet S."/>
            <person name="Morel G."/>
            <person name="Richard G.F."/>
            <person name="Sarkar A."/>
            <person name="Savel G."/>
            <person name="Schacherer J."/>
            <person name="Seret M.L."/>
            <person name="Talla E."/>
            <person name="Samson G."/>
            <person name="Jubin C."/>
            <person name="Poulain J."/>
            <person name="Vacherie B."/>
            <person name="Barbe V."/>
            <person name="Pelletier E."/>
            <person name="Sherman D.J."/>
            <person name="Westhof E."/>
            <person name="Weissenbach J."/>
            <person name="Baret P.V."/>
            <person name="Wincker P."/>
            <person name="Gaillardin C."/>
            <person name="Dujon B."/>
            <person name="Souciet J.L."/>
        </authorList>
    </citation>
    <scope>NUCLEOTIDE SEQUENCE [LARGE SCALE GENOMIC DNA]</scope>
    <source>
        <strain evidence="6">ATCC MYA-4447 / BCRC 22081 / CBS 7064 / NBRC 10061 / NRRL Y-12695</strain>
    </source>
</reference>
<dbReference type="PROSITE" id="PS50089">
    <property type="entry name" value="ZF_RING_2"/>
    <property type="match status" value="1"/>
</dbReference>
<keyword evidence="1" id="KW-0862">Zinc</keyword>
<dbReference type="PANTHER" id="PTHR22765:SF416">
    <property type="entry name" value="E3 UBIQUITIN-PROTEIN LIGASE GODZILLA"/>
    <property type="match status" value="1"/>
</dbReference>
<keyword evidence="3" id="KW-0812">Transmembrane</keyword>
<sequence length="518" mass="58803">MLIRRAAVGIQRWGPRTFAEVAAVSEESSLRSRSTLPDAPSSSNAESNGGSASFVGNSPSTVLFFIALAVGVMIAFLFIFFTVRYFFRSKYGLHVYPLSHRNYLMGSSRGTGSVGVMLSNDEIQEHIDYIREHHFIRGDILERRLMGNHRRSHRNRGGRFSRMKRLSEQEVELLFPKKTYYDWLHGGQERDDDKRDGVLHEEQEHSNKDTIDLNEEQANEMASRSVAPQEVPKKVESTSIEMSEISNKMDLATTISENPNNQASNEDLHYTSGSCAICLEVIEDDDIVRGLICGHVFHANCLDPWLTKRRACCPMCKRDYFYKDKDHNSLNDSNGDTNQRASSRHEGDNAESNSLSRGLSLDFDEIDIEAFRNDPSLQMMIQELVPASERVRSILSNPDTRHLDIEQKANELVDAKYRNMLKRIWWKLMGISKEHLFNWAVLEIYYKFVDNRANSASSDDNANSNSNESNDASETPANTDTINTNIARTNRPTGPEQPSTVPDESGMFNSRDIVDQRV</sequence>
<gene>
    <name evidence="5" type="primary">Piso0_002470</name>
    <name evidence="5" type="ORF">GNLVRS01_PISO0J12681g</name>
</gene>
<dbReference type="STRING" id="559304.G8YCP7"/>
<feature type="compositionally biased region" description="Polar residues" evidence="2">
    <location>
        <begin position="330"/>
        <end position="341"/>
    </location>
</feature>
<feature type="transmembrane region" description="Helical" evidence="3">
    <location>
        <begin position="62"/>
        <end position="87"/>
    </location>
</feature>
<dbReference type="GO" id="GO:0008270">
    <property type="term" value="F:zinc ion binding"/>
    <property type="evidence" value="ECO:0007669"/>
    <property type="project" value="UniProtKB-KW"/>
</dbReference>
<dbReference type="InParanoid" id="G8YCP7"/>
<dbReference type="PANTHER" id="PTHR22765">
    <property type="entry name" value="RING FINGER AND PROTEASE ASSOCIATED DOMAIN-CONTAINING"/>
    <property type="match status" value="1"/>
</dbReference>
<dbReference type="SUPFAM" id="SSF57850">
    <property type="entry name" value="RING/U-box"/>
    <property type="match status" value="1"/>
</dbReference>
<dbReference type="GO" id="GO:0061630">
    <property type="term" value="F:ubiquitin protein ligase activity"/>
    <property type="evidence" value="ECO:0007669"/>
    <property type="project" value="TreeGrafter"/>
</dbReference>
<evidence type="ECO:0000313" key="5">
    <source>
        <dbReference type="EMBL" id="CCE82728.1"/>
    </source>
</evidence>
<dbReference type="InterPro" id="IPR001841">
    <property type="entry name" value="Znf_RING"/>
</dbReference>
<feature type="region of interest" description="Disordered" evidence="2">
    <location>
        <begin position="32"/>
        <end position="51"/>
    </location>
</feature>
<proteinExistence type="predicted"/>
<keyword evidence="3" id="KW-1133">Transmembrane helix</keyword>
<protein>
    <submittedName>
        <fullName evidence="5">Piso0_002470 protein</fullName>
    </submittedName>
</protein>
<feature type="compositionally biased region" description="Polar residues" evidence="2">
    <location>
        <begin position="475"/>
        <end position="502"/>
    </location>
</feature>
<evidence type="ECO:0000259" key="4">
    <source>
        <dbReference type="PROSITE" id="PS50089"/>
    </source>
</evidence>
<name>G8YCP7_PICSO</name>
<dbReference type="Proteomes" id="UP000005222">
    <property type="component" value="Chromosome J"/>
</dbReference>
<dbReference type="OrthoDB" id="8062037at2759"/>
<dbReference type="InterPro" id="IPR013083">
    <property type="entry name" value="Znf_RING/FYVE/PHD"/>
</dbReference>
<dbReference type="EMBL" id="FO082050">
    <property type="protein sequence ID" value="CCE82728.1"/>
    <property type="molecule type" value="Genomic_DNA"/>
</dbReference>
<dbReference type="AlphaFoldDB" id="G8YCP7"/>
<dbReference type="HOGENOM" id="CLU_032653_0_0_1"/>
<dbReference type="GO" id="GO:0006511">
    <property type="term" value="P:ubiquitin-dependent protein catabolic process"/>
    <property type="evidence" value="ECO:0007669"/>
    <property type="project" value="TreeGrafter"/>
</dbReference>
<feature type="region of interest" description="Disordered" evidence="2">
    <location>
        <begin position="455"/>
        <end position="518"/>
    </location>
</feature>
<dbReference type="OMA" id="KRDYFFK"/>
<dbReference type="InterPro" id="IPR051826">
    <property type="entry name" value="E3_ubiquitin-ligase_domain"/>
</dbReference>
<evidence type="ECO:0000256" key="3">
    <source>
        <dbReference type="SAM" id="Phobius"/>
    </source>
</evidence>
<feature type="domain" description="RING-type" evidence="4">
    <location>
        <begin position="275"/>
        <end position="317"/>
    </location>
</feature>
<keyword evidence="6" id="KW-1185">Reference proteome</keyword>
<feature type="compositionally biased region" description="Low complexity" evidence="2">
    <location>
        <begin position="455"/>
        <end position="473"/>
    </location>
</feature>
<keyword evidence="3" id="KW-0472">Membrane</keyword>
<dbReference type="eggNOG" id="KOG4628">
    <property type="taxonomic scope" value="Eukaryota"/>
</dbReference>
<dbReference type="Gene3D" id="3.30.40.10">
    <property type="entry name" value="Zinc/RING finger domain, C3HC4 (zinc finger)"/>
    <property type="match status" value="1"/>
</dbReference>
<evidence type="ECO:0000256" key="2">
    <source>
        <dbReference type="SAM" id="MobiDB-lite"/>
    </source>
</evidence>
<evidence type="ECO:0000313" key="6">
    <source>
        <dbReference type="Proteomes" id="UP000005222"/>
    </source>
</evidence>
<dbReference type="SMART" id="SM00184">
    <property type="entry name" value="RING"/>
    <property type="match status" value="1"/>
</dbReference>
<dbReference type="CDD" id="cd16473">
    <property type="entry name" value="RING-H2_RNF103"/>
    <property type="match status" value="1"/>
</dbReference>
<dbReference type="GO" id="GO:0005737">
    <property type="term" value="C:cytoplasm"/>
    <property type="evidence" value="ECO:0007669"/>
    <property type="project" value="TreeGrafter"/>
</dbReference>